<dbReference type="Proteomes" id="UP000503004">
    <property type="component" value="Chromosome"/>
</dbReference>
<name>A0A858Q633_9GAMM</name>
<evidence type="ECO:0000256" key="2">
    <source>
        <dbReference type="PROSITE-ProRule" id="PRU00285"/>
    </source>
</evidence>
<keyword evidence="1" id="KW-0346">Stress response</keyword>
<evidence type="ECO:0000256" key="3">
    <source>
        <dbReference type="RuleBase" id="RU003616"/>
    </source>
</evidence>
<dbReference type="KEGG" id="metu:GNH96_04525"/>
<dbReference type="AlphaFoldDB" id="A0A858Q633"/>
<accession>A0A858Q633</accession>
<dbReference type="InterPro" id="IPR002068">
    <property type="entry name" value="A-crystallin/Hsp20_dom"/>
</dbReference>
<protein>
    <submittedName>
        <fullName evidence="5">Hsp20 family protein</fullName>
    </submittedName>
</protein>
<dbReference type="EMBL" id="CP046565">
    <property type="protein sequence ID" value="QJD29300.1"/>
    <property type="molecule type" value="Genomic_DNA"/>
</dbReference>
<organism evidence="5 6">
    <name type="scientific">Methylococcus geothermalis</name>
    <dbReference type="NCBI Taxonomy" id="2681310"/>
    <lineage>
        <taxon>Bacteria</taxon>
        <taxon>Pseudomonadati</taxon>
        <taxon>Pseudomonadota</taxon>
        <taxon>Gammaproteobacteria</taxon>
        <taxon>Methylococcales</taxon>
        <taxon>Methylococcaceae</taxon>
        <taxon>Methylococcus</taxon>
    </lineage>
</organism>
<feature type="domain" description="SHSP" evidence="4">
    <location>
        <begin position="55"/>
        <end position="167"/>
    </location>
</feature>
<gene>
    <name evidence="5" type="ORF">GNH96_04525</name>
</gene>
<dbReference type="RefSeq" id="WP_169602592.1">
    <property type="nucleotide sequence ID" value="NZ_CP046565.1"/>
</dbReference>
<dbReference type="PANTHER" id="PTHR46733">
    <property type="entry name" value="26.5 KDA HEAT SHOCK PROTEIN, MITOCHONDRIAL"/>
    <property type="match status" value="1"/>
</dbReference>
<dbReference type="PANTHER" id="PTHR46733:SF4">
    <property type="entry name" value="HEAT SHOCK PROTEIN 21, CHLOROPLASTIC"/>
    <property type="match status" value="1"/>
</dbReference>
<evidence type="ECO:0000313" key="6">
    <source>
        <dbReference type="Proteomes" id="UP000503004"/>
    </source>
</evidence>
<proteinExistence type="inferred from homology"/>
<evidence type="ECO:0000313" key="5">
    <source>
        <dbReference type="EMBL" id="QJD29300.1"/>
    </source>
</evidence>
<dbReference type="InterPro" id="IPR008978">
    <property type="entry name" value="HSP20-like_chaperone"/>
</dbReference>
<dbReference type="InterPro" id="IPR044587">
    <property type="entry name" value="HSP21-like"/>
</dbReference>
<dbReference type="SUPFAM" id="SSF49764">
    <property type="entry name" value="HSP20-like chaperones"/>
    <property type="match status" value="1"/>
</dbReference>
<evidence type="ECO:0000259" key="4">
    <source>
        <dbReference type="PROSITE" id="PS01031"/>
    </source>
</evidence>
<dbReference type="Pfam" id="PF00011">
    <property type="entry name" value="HSP20"/>
    <property type="match status" value="1"/>
</dbReference>
<keyword evidence="6" id="KW-1185">Reference proteome</keyword>
<evidence type="ECO:0000256" key="1">
    <source>
        <dbReference type="ARBA" id="ARBA00023016"/>
    </source>
</evidence>
<dbReference type="GO" id="GO:0009408">
    <property type="term" value="P:response to heat"/>
    <property type="evidence" value="ECO:0007669"/>
    <property type="project" value="InterPro"/>
</dbReference>
<sequence>MNALNELKHGVEEAWESLAEGWHRLRERAAGALTRFKPGGSVPAVPKRQEDFYLASPSWALLAGDVYEDDRKLVIRLEVPGMEKEDFNLELRGDMLIVQGEKRLERETSEGRYRILQCAYGHFHRVIPLPAEVVAERVQASYRNGVLKIELPKAAAALPKSVDIPIR</sequence>
<comment type="similarity">
    <text evidence="2 3">Belongs to the small heat shock protein (HSP20) family.</text>
</comment>
<dbReference type="PROSITE" id="PS01031">
    <property type="entry name" value="SHSP"/>
    <property type="match status" value="1"/>
</dbReference>
<dbReference type="Gene3D" id="2.60.40.790">
    <property type="match status" value="1"/>
</dbReference>
<dbReference type="CDD" id="cd06464">
    <property type="entry name" value="ACD_sHsps-like"/>
    <property type="match status" value="1"/>
</dbReference>
<reference evidence="6" key="1">
    <citation type="submission" date="2019-12" db="EMBL/GenBank/DDBJ databases">
        <authorList>
            <person name="Awala S.I."/>
            <person name="Rhee S.K."/>
        </authorList>
    </citation>
    <scope>NUCLEOTIDE SEQUENCE [LARGE SCALE GENOMIC DNA]</scope>
    <source>
        <strain evidence="6">IM1</strain>
    </source>
</reference>